<feature type="domain" description="Glycosyl transferase family 1" evidence="1">
    <location>
        <begin position="205"/>
        <end position="367"/>
    </location>
</feature>
<keyword evidence="3" id="KW-0808">Transferase</keyword>
<evidence type="ECO:0000313" key="4">
    <source>
        <dbReference type="Proteomes" id="UP001464891"/>
    </source>
</evidence>
<comment type="caution">
    <text evidence="3">The sequence shown here is derived from an EMBL/GenBank/DDBJ whole genome shotgun (WGS) entry which is preliminary data.</text>
</comment>
<dbReference type="Pfam" id="PF00534">
    <property type="entry name" value="Glycos_transf_1"/>
    <property type="match status" value="1"/>
</dbReference>
<name>A0ABV0J283_9CYAN</name>
<keyword evidence="3" id="KW-0328">Glycosyltransferase</keyword>
<dbReference type="SUPFAM" id="SSF53756">
    <property type="entry name" value="UDP-Glycosyltransferase/glycogen phosphorylase"/>
    <property type="match status" value="1"/>
</dbReference>
<dbReference type="EMBL" id="JAMPKM010000001">
    <property type="protein sequence ID" value="MEP0815764.1"/>
    <property type="molecule type" value="Genomic_DNA"/>
</dbReference>
<dbReference type="InterPro" id="IPR050194">
    <property type="entry name" value="Glycosyltransferase_grp1"/>
</dbReference>
<feature type="domain" description="Glycosyltransferase subfamily 4-like N-terminal" evidence="2">
    <location>
        <begin position="76"/>
        <end position="197"/>
    </location>
</feature>
<organism evidence="3 4">
    <name type="scientific">Trichocoleus desertorum GB2-A4</name>
    <dbReference type="NCBI Taxonomy" id="2933944"/>
    <lineage>
        <taxon>Bacteria</taxon>
        <taxon>Bacillati</taxon>
        <taxon>Cyanobacteriota</taxon>
        <taxon>Cyanophyceae</taxon>
        <taxon>Leptolyngbyales</taxon>
        <taxon>Trichocoleusaceae</taxon>
        <taxon>Trichocoleus</taxon>
    </lineage>
</organism>
<dbReference type="Gene3D" id="3.40.50.2000">
    <property type="entry name" value="Glycogen Phosphorylase B"/>
    <property type="match status" value="2"/>
</dbReference>
<dbReference type="PANTHER" id="PTHR45947">
    <property type="entry name" value="SULFOQUINOVOSYL TRANSFERASE SQD2"/>
    <property type="match status" value="1"/>
</dbReference>
<dbReference type="Proteomes" id="UP001464891">
    <property type="component" value="Unassembled WGS sequence"/>
</dbReference>
<dbReference type="EC" id="2.4.-.-" evidence="3"/>
<evidence type="ECO:0000259" key="2">
    <source>
        <dbReference type="Pfam" id="PF13439"/>
    </source>
</evidence>
<evidence type="ECO:0000259" key="1">
    <source>
        <dbReference type="Pfam" id="PF00534"/>
    </source>
</evidence>
<dbReference type="InterPro" id="IPR001296">
    <property type="entry name" value="Glyco_trans_1"/>
</dbReference>
<dbReference type="Pfam" id="PF13439">
    <property type="entry name" value="Glyco_transf_4"/>
    <property type="match status" value="1"/>
</dbReference>
<dbReference type="GO" id="GO:0016757">
    <property type="term" value="F:glycosyltransferase activity"/>
    <property type="evidence" value="ECO:0007669"/>
    <property type="project" value="UniProtKB-KW"/>
</dbReference>
<gene>
    <name evidence="3" type="ORF">NC998_01485</name>
</gene>
<evidence type="ECO:0000313" key="3">
    <source>
        <dbReference type="EMBL" id="MEP0815764.1"/>
    </source>
</evidence>
<sequence length="400" mass="44759">MQRRVIIYRDLLLPYSETFIPAQVESLTAYTGLYVGTSRTANATSLIPADRSLTLSDFVQSAGVWKMAFKLGGVVHPQWLQSLQALSPNLIHAHFGLDGIWGMRLARRLQLPLVVTFRGNDITGMDLKPGQRAPSVLDFWHRRGQFFRDYYVQRRPELFQTARYCIGVSDFIRHKVVEKGCPPEKAVVIYNGVNLDKFSFDPTLTREPVVLFVGRLVEKKGCEYLIRAMAAVQAARPDVELVLIGDGPQRAELESLARSVLKQYRFLGPQPHPTVKEWMNRANVLCAPSITAATGDSEGLPNVVTEALAMQLPVIGSIHAGIPEAVVHGETGFLTAERDWEAIAEHLLVIFNNPEMRNQMAIAGRQRIEQQFDQKHSIAKLEALYSEILAEPSVVTKHPL</sequence>
<keyword evidence="4" id="KW-1185">Reference proteome</keyword>
<dbReference type="InterPro" id="IPR028098">
    <property type="entry name" value="Glyco_trans_4-like_N"/>
</dbReference>
<dbReference type="PANTHER" id="PTHR45947:SF14">
    <property type="entry name" value="SLL1723 PROTEIN"/>
    <property type="match status" value="1"/>
</dbReference>
<reference evidence="3 4" key="1">
    <citation type="submission" date="2022-04" db="EMBL/GenBank/DDBJ databases">
        <title>Positive selection, recombination, and allopatry shape intraspecific diversity of widespread and dominant cyanobacteria.</title>
        <authorList>
            <person name="Wei J."/>
            <person name="Shu W."/>
            <person name="Hu C."/>
        </authorList>
    </citation>
    <scope>NUCLEOTIDE SEQUENCE [LARGE SCALE GENOMIC DNA]</scope>
    <source>
        <strain evidence="3 4">GB2-A4</strain>
    </source>
</reference>
<proteinExistence type="predicted"/>
<accession>A0ABV0J283</accession>
<dbReference type="RefSeq" id="WP_190431303.1">
    <property type="nucleotide sequence ID" value="NZ_JAMPKM010000001.1"/>
</dbReference>
<protein>
    <submittedName>
        <fullName evidence="3">Glycosyltransferase</fullName>
        <ecNumber evidence="3">2.4.-.-</ecNumber>
    </submittedName>
</protein>